<dbReference type="Proteomes" id="UP000471672">
    <property type="component" value="Unassembled WGS sequence"/>
</dbReference>
<dbReference type="InterPro" id="IPR000731">
    <property type="entry name" value="SSD"/>
</dbReference>
<name>A0ABX0BCY1_9MICO</name>
<evidence type="ECO:0000256" key="7">
    <source>
        <dbReference type="SAM" id="Phobius"/>
    </source>
</evidence>
<evidence type="ECO:0000256" key="4">
    <source>
        <dbReference type="ARBA" id="ARBA00022989"/>
    </source>
</evidence>
<feature type="transmembrane region" description="Helical" evidence="7">
    <location>
        <begin position="353"/>
        <end position="378"/>
    </location>
</feature>
<dbReference type="InterPro" id="IPR050545">
    <property type="entry name" value="Mycobact_MmpL"/>
</dbReference>
<evidence type="ECO:0000256" key="5">
    <source>
        <dbReference type="ARBA" id="ARBA00023136"/>
    </source>
</evidence>
<evidence type="ECO:0000256" key="6">
    <source>
        <dbReference type="SAM" id="MobiDB-lite"/>
    </source>
</evidence>
<keyword evidence="3 7" id="KW-0812">Transmembrane</keyword>
<feature type="transmembrane region" description="Helical" evidence="7">
    <location>
        <begin position="740"/>
        <end position="760"/>
    </location>
</feature>
<evidence type="ECO:0000313" key="9">
    <source>
        <dbReference type="EMBL" id="NDO90398.1"/>
    </source>
</evidence>
<keyword evidence="4 7" id="KW-1133">Transmembrane helix</keyword>
<keyword evidence="10" id="KW-1185">Reference proteome</keyword>
<sequence length="1032" mass="105098">MLPLSAGAARTAALRYTSVSDTFAHRIQRRILILVQHSPRRPPVSSALYSLGRWAVGARRLVLAAWIGVLVLAGALAGLVGQGLDDQVTIPGTESQAALDRLATTFPQVSGATAQVVVVAPDGSTIEDDAVRGPVEDAVDALGAVDGVVAVTSPYDDTMPASVSDDDVATLMTIQLDEGQSEVSDATKDALDDVVDDLAAALPDGAQASLGGQLFSTEFPSLSVTEALGLVVALVVLVLTFGSFVAAGMPLLNAVTGVGVTMGLLFAATAVAQINSTTPMLAVMLGLAVGIDYALFIVSRHRDELASGLPVPEAAARSVATAGSAVIFAGLTVMIALVGLGVAGIPFLTVMGVAAAVGVGLAVLVSITLLPAMLGFAGERLRPKAPRRRRGRRRSGGRSGTTGRGARRAAGADPEATTAPDATTAPAATTAPDATSTAEPAAAEPAAAEPSAPVEHHNRFFAGWVRTVTRVPLLTIGIVVAAIVLLTLPARDLQLALPDAGTLPEDNQARVTYDLVSEHFGPGFNGPLIVTGTIVTSTDPLGLMDDLGDEIATLPGVADVPLSTPNPTADTGIVQVVPTGAPDSEETKDLVNELRALHDHFLDEYGVDLSVTGFTAVGIDVSAKLGAALLPFAFVVVGLSLVLLTMVFRSIAVPVKATLGYLFSVGAAFGVVTLVFEQGVLADALNVTRLGPVISFMPIVLMGVLFGLAMDYEVFLVARIREDYVHSGRARRSISTGFQASAKVVTAAAVIMFAVFVAFVPEGDMSLKPIALGLAVGVLVDAFVVRMTLVPAVLALLGERAWWMPRWLDRVLPSFDVEGEGLSREIALADWPEPGSTDAVVAHGLVVAGAHGPLAEPVTVRVPDGGALVVHGTSPAAVSGVVLALGGRLKPAGGALKVTGLVLPERAGSVRRRVALVDLAADVAALPGDAPAPAAHRVPAAAAVVAVLRESPRLLVVVGTDAVTAPAERGALAASLARAVGGGTAVVLGAVGPAPTDLAPPGTPVLDVHDPDPAHTVPAAPVVGPRTEEVPA</sequence>
<feature type="compositionally biased region" description="Low complexity" evidence="6">
    <location>
        <begin position="408"/>
        <end position="452"/>
    </location>
</feature>
<reference evidence="9 10" key="1">
    <citation type="journal article" date="2021" name="Arch. Microbiol.">
        <title>Cellulosimicrobium fucosivorans sp. nov., isolated from San Elijo Lagoon, contains a fucose metabolic pathway linked to carotenoid production.</title>
        <authorList>
            <person name="Aviles F.A."/>
            <person name="Kyndt J.A."/>
        </authorList>
    </citation>
    <scope>NUCLEOTIDE SEQUENCE [LARGE SCALE GENOMIC DNA]</scope>
    <source>
        <strain evidence="9 10">SE3</strain>
    </source>
</reference>
<keyword evidence="2" id="KW-1003">Cell membrane</keyword>
<feature type="transmembrane region" description="Helical" evidence="7">
    <location>
        <begin position="254"/>
        <end position="274"/>
    </location>
</feature>
<feature type="transmembrane region" description="Helical" evidence="7">
    <location>
        <begin position="280"/>
        <end position="298"/>
    </location>
</feature>
<proteinExistence type="predicted"/>
<dbReference type="Gene3D" id="1.20.1640.10">
    <property type="entry name" value="Multidrug efflux transporter AcrB transmembrane domain"/>
    <property type="match status" value="2"/>
</dbReference>
<organism evidence="9 10">
    <name type="scientific">Cellulosimicrobium composti</name>
    <dbReference type="NCBI Taxonomy" id="2672572"/>
    <lineage>
        <taxon>Bacteria</taxon>
        <taxon>Bacillati</taxon>
        <taxon>Actinomycetota</taxon>
        <taxon>Actinomycetes</taxon>
        <taxon>Micrococcales</taxon>
        <taxon>Promicromonosporaceae</taxon>
        <taxon>Cellulosimicrobium</taxon>
    </lineage>
</organism>
<evidence type="ECO:0000313" key="10">
    <source>
        <dbReference type="Proteomes" id="UP000471672"/>
    </source>
</evidence>
<feature type="compositionally biased region" description="Basic residues" evidence="6">
    <location>
        <begin position="383"/>
        <end position="396"/>
    </location>
</feature>
<dbReference type="SUPFAM" id="SSF82866">
    <property type="entry name" value="Multidrug efflux transporter AcrB transmembrane domain"/>
    <property type="match status" value="2"/>
</dbReference>
<dbReference type="PANTHER" id="PTHR33406:SF13">
    <property type="entry name" value="MEMBRANE PROTEIN YDFJ"/>
    <property type="match status" value="1"/>
</dbReference>
<comment type="caution">
    <text evidence="9">The sequence shown here is derived from an EMBL/GenBank/DDBJ whole genome shotgun (WGS) entry which is preliminary data.</text>
</comment>
<feature type="transmembrane region" description="Helical" evidence="7">
    <location>
        <begin position="471"/>
        <end position="490"/>
    </location>
</feature>
<feature type="transmembrane region" description="Helical" evidence="7">
    <location>
        <begin position="625"/>
        <end position="647"/>
    </location>
</feature>
<dbReference type="PANTHER" id="PTHR33406">
    <property type="entry name" value="MEMBRANE PROTEIN MJ1562-RELATED"/>
    <property type="match status" value="1"/>
</dbReference>
<dbReference type="Pfam" id="PF03176">
    <property type="entry name" value="MMPL"/>
    <property type="match status" value="2"/>
</dbReference>
<feature type="domain" description="SSD" evidence="8">
    <location>
        <begin position="251"/>
        <end position="376"/>
    </location>
</feature>
<gene>
    <name evidence="9" type="ORF">GYH36_13180</name>
</gene>
<dbReference type="EMBL" id="JAAFAN010000044">
    <property type="protein sequence ID" value="NDO90398.1"/>
    <property type="molecule type" value="Genomic_DNA"/>
</dbReference>
<keyword evidence="5 7" id="KW-0472">Membrane</keyword>
<feature type="transmembrane region" description="Helical" evidence="7">
    <location>
        <begin position="61"/>
        <end position="81"/>
    </location>
</feature>
<evidence type="ECO:0000256" key="2">
    <source>
        <dbReference type="ARBA" id="ARBA00022475"/>
    </source>
</evidence>
<dbReference type="InterPro" id="IPR004869">
    <property type="entry name" value="MMPL_dom"/>
</dbReference>
<feature type="transmembrane region" description="Helical" evidence="7">
    <location>
        <begin position="319"/>
        <end position="347"/>
    </location>
</feature>
<evidence type="ECO:0000259" key="8">
    <source>
        <dbReference type="PROSITE" id="PS50156"/>
    </source>
</evidence>
<feature type="transmembrane region" description="Helical" evidence="7">
    <location>
        <begin position="696"/>
        <end position="720"/>
    </location>
</feature>
<feature type="transmembrane region" description="Helical" evidence="7">
    <location>
        <begin position="227"/>
        <end position="247"/>
    </location>
</feature>
<protein>
    <submittedName>
        <fullName evidence="9">MMPL family transporter</fullName>
    </submittedName>
</protein>
<feature type="region of interest" description="Disordered" evidence="6">
    <location>
        <begin position="381"/>
        <end position="452"/>
    </location>
</feature>
<evidence type="ECO:0000256" key="1">
    <source>
        <dbReference type="ARBA" id="ARBA00004651"/>
    </source>
</evidence>
<feature type="transmembrane region" description="Helical" evidence="7">
    <location>
        <begin position="772"/>
        <end position="797"/>
    </location>
</feature>
<dbReference type="PROSITE" id="PS50156">
    <property type="entry name" value="SSD"/>
    <property type="match status" value="1"/>
</dbReference>
<feature type="transmembrane region" description="Helical" evidence="7">
    <location>
        <begin position="659"/>
        <end position="676"/>
    </location>
</feature>
<comment type="subcellular location">
    <subcellularLocation>
        <location evidence="1">Cell membrane</location>
        <topology evidence="1">Multi-pass membrane protein</topology>
    </subcellularLocation>
</comment>
<feature type="region of interest" description="Disordered" evidence="6">
    <location>
        <begin position="1013"/>
        <end position="1032"/>
    </location>
</feature>
<evidence type="ECO:0000256" key="3">
    <source>
        <dbReference type="ARBA" id="ARBA00022692"/>
    </source>
</evidence>
<accession>A0ABX0BCY1</accession>